<organism evidence="1 2">
    <name type="scientific">Parabacteroides merdae</name>
    <dbReference type="NCBI Taxonomy" id="46503"/>
    <lineage>
        <taxon>Bacteria</taxon>
        <taxon>Pseudomonadati</taxon>
        <taxon>Bacteroidota</taxon>
        <taxon>Bacteroidia</taxon>
        <taxon>Bacteroidales</taxon>
        <taxon>Tannerellaceae</taxon>
        <taxon>Parabacteroides</taxon>
    </lineage>
</organism>
<accession>A0A414BY17</accession>
<reference evidence="1 2" key="1">
    <citation type="submission" date="2018-08" db="EMBL/GenBank/DDBJ databases">
        <title>A genome reference for cultivated species of the human gut microbiota.</title>
        <authorList>
            <person name="Zou Y."/>
            <person name="Xue W."/>
            <person name="Luo G."/>
        </authorList>
    </citation>
    <scope>NUCLEOTIDE SEQUENCE [LARGE SCALE GENOMIC DNA]</scope>
    <source>
        <strain evidence="1 2">AM34-17</strain>
    </source>
</reference>
<comment type="caution">
    <text evidence="1">The sequence shown here is derived from an EMBL/GenBank/DDBJ whole genome shotgun (WGS) entry which is preliminary data.</text>
</comment>
<protein>
    <submittedName>
        <fullName evidence="1">Uncharacterized protein</fullName>
    </submittedName>
</protein>
<sequence>MLSAFIVRESLQETLKCRSNGEKYLQEILKPFLNGEKSFQDFSKRLFKGANPFQDFLRPPCTVKNGFRIS</sequence>
<evidence type="ECO:0000313" key="2">
    <source>
        <dbReference type="Proteomes" id="UP000286260"/>
    </source>
</evidence>
<name>A0A414BY17_9BACT</name>
<dbReference type="EMBL" id="QSII01000013">
    <property type="protein sequence ID" value="RHC84617.1"/>
    <property type="molecule type" value="Genomic_DNA"/>
</dbReference>
<evidence type="ECO:0000313" key="1">
    <source>
        <dbReference type="EMBL" id="RHC84617.1"/>
    </source>
</evidence>
<proteinExistence type="predicted"/>
<dbReference type="Proteomes" id="UP000286260">
    <property type="component" value="Unassembled WGS sequence"/>
</dbReference>
<dbReference type="AlphaFoldDB" id="A0A414BY17"/>
<gene>
    <name evidence="1" type="ORF">DW828_10710</name>
</gene>